<dbReference type="Proteomes" id="UP001501353">
    <property type="component" value="Unassembled WGS sequence"/>
</dbReference>
<dbReference type="InterPro" id="IPR022211">
    <property type="entry name" value="PHBC_N"/>
</dbReference>
<dbReference type="SUPFAM" id="SSF53474">
    <property type="entry name" value="alpha/beta-Hydrolases"/>
    <property type="match status" value="1"/>
</dbReference>
<keyword evidence="7" id="KW-1185">Reference proteome</keyword>
<dbReference type="Gene3D" id="3.40.50.1820">
    <property type="entry name" value="alpha/beta hydrolase"/>
    <property type="match status" value="1"/>
</dbReference>
<dbReference type="PANTHER" id="PTHR36837:SF5">
    <property type="entry name" value="POLY-3-HYDROXYBUTYRATE SYNTHASE"/>
    <property type="match status" value="1"/>
</dbReference>
<dbReference type="PANTHER" id="PTHR36837">
    <property type="entry name" value="POLY(3-HYDROXYALKANOATE) POLYMERASE SUBUNIT PHAC"/>
    <property type="match status" value="1"/>
</dbReference>
<dbReference type="InterPro" id="IPR010941">
    <property type="entry name" value="PhaC_N"/>
</dbReference>
<evidence type="ECO:0000259" key="4">
    <source>
        <dbReference type="Pfam" id="PF07167"/>
    </source>
</evidence>
<evidence type="ECO:0000313" key="6">
    <source>
        <dbReference type="EMBL" id="GAA4015817.1"/>
    </source>
</evidence>
<dbReference type="Pfam" id="PF12551">
    <property type="entry name" value="PHBC_N"/>
    <property type="match status" value="1"/>
</dbReference>
<evidence type="ECO:0000256" key="2">
    <source>
        <dbReference type="ARBA" id="ARBA00023315"/>
    </source>
</evidence>
<proteinExistence type="predicted"/>
<dbReference type="EMBL" id="BAAAZE010000005">
    <property type="protein sequence ID" value="GAA4015817.1"/>
    <property type="molecule type" value="Genomic_DNA"/>
</dbReference>
<evidence type="ECO:0000256" key="1">
    <source>
        <dbReference type="ARBA" id="ARBA00022679"/>
    </source>
</evidence>
<feature type="domain" description="Poly-beta-hydroxybutyrate polymerase N-terminal" evidence="4">
    <location>
        <begin position="129"/>
        <end position="301"/>
    </location>
</feature>
<dbReference type="RefSeq" id="WP_344761990.1">
    <property type="nucleotide sequence ID" value="NZ_BAAAZE010000005.1"/>
</dbReference>
<evidence type="ECO:0000313" key="7">
    <source>
        <dbReference type="Proteomes" id="UP001501353"/>
    </source>
</evidence>
<accession>A0ABP7SS59</accession>
<organism evidence="6 7">
    <name type="scientific">Actimicrobium antarcticum</name>
    <dbReference type="NCBI Taxonomy" id="1051899"/>
    <lineage>
        <taxon>Bacteria</taxon>
        <taxon>Pseudomonadati</taxon>
        <taxon>Pseudomonadota</taxon>
        <taxon>Betaproteobacteria</taxon>
        <taxon>Burkholderiales</taxon>
        <taxon>Oxalobacteraceae</taxon>
        <taxon>Actimicrobium</taxon>
    </lineage>
</organism>
<name>A0ABP7SS59_9BURK</name>
<sequence>MKPTALQERMDAPRSTSGNQSDVKSGPHVVAAARPDAQLNMVNRPADDAATGQRDMAKAIDRAFHTQLAKFSMGFSPISLSLAYADWAMHLALSPGHQMYLAQQAIDLTRGVLSGAPQAPSGIQSTVEKDRRFSDPAWNTWPFSVMKDSFKAGNTWWDDAVRIEGMSRHHGDLVKFFTRQKLDALSPSNWPNSPEVLRKGEQSSGQSWIKGYQSYASDVLEYQQAHSLGGAAMPKALEFEVGKDVALTPGKVVFRNHLIELIQYTATTAKVYPEPLLIVPSCIMKYYILDLSLANSMVRYLVAQGHTVFMVSWRNPDASDRDLGVQDYLRMGIMDAMAAVKTQTGAARINALGYCLGGTYLAIVAAALGGANAQEESLLRGRHPQAPDEKPDRLPELATVTLLAAQTDFSEPGELGIFIDDDQLNNLREMMARTGFLSGRQMAGSFQFLNSRDLIWSRNTRRYLLGQDEVGSDMMSWNADVTRLPERMHNEYLSSLFLNNDLASGHYRVGGVGVALKDIKAPMLIVGTARDHVSPWRSVYKIRLLTDAESTFILAAGGHNAGIVSEPGHPDRSYQMDSPAQVQGQGQDWIAPDDWAAAAPLHEGSWWEAMQGWLHERSGKPVPARVIAPEADLGNAPGGYAMVRYED</sequence>
<dbReference type="Pfam" id="PF07167">
    <property type="entry name" value="PhaC_N"/>
    <property type="match status" value="1"/>
</dbReference>
<keyword evidence="1" id="KW-0808">Transferase</keyword>
<dbReference type="GO" id="GO:0016787">
    <property type="term" value="F:hydrolase activity"/>
    <property type="evidence" value="ECO:0007669"/>
    <property type="project" value="UniProtKB-KW"/>
</dbReference>
<comment type="caution">
    <text evidence="6">The sequence shown here is derived from an EMBL/GenBank/DDBJ whole genome shotgun (WGS) entry which is preliminary data.</text>
</comment>
<dbReference type="InterPro" id="IPR029058">
    <property type="entry name" value="AB_hydrolase_fold"/>
</dbReference>
<keyword evidence="2" id="KW-0012">Acyltransferase</keyword>
<evidence type="ECO:0000256" key="3">
    <source>
        <dbReference type="SAM" id="MobiDB-lite"/>
    </source>
</evidence>
<protein>
    <submittedName>
        <fullName evidence="6">Alpha/beta fold hydrolase</fullName>
    </submittedName>
</protein>
<reference evidence="7" key="1">
    <citation type="journal article" date="2019" name="Int. J. Syst. Evol. Microbiol.">
        <title>The Global Catalogue of Microorganisms (GCM) 10K type strain sequencing project: providing services to taxonomists for standard genome sequencing and annotation.</title>
        <authorList>
            <consortium name="The Broad Institute Genomics Platform"/>
            <consortium name="The Broad Institute Genome Sequencing Center for Infectious Disease"/>
            <person name="Wu L."/>
            <person name="Ma J."/>
        </authorList>
    </citation>
    <scope>NUCLEOTIDE SEQUENCE [LARGE SCALE GENOMIC DNA]</scope>
    <source>
        <strain evidence="7">JCM 16673</strain>
    </source>
</reference>
<feature type="domain" description="Poly-beta-hydroxybutyrate polymerase N-terminal" evidence="5">
    <location>
        <begin position="57"/>
        <end position="96"/>
    </location>
</feature>
<dbReference type="InterPro" id="IPR051321">
    <property type="entry name" value="PHA/PHB_synthase"/>
</dbReference>
<feature type="region of interest" description="Disordered" evidence="3">
    <location>
        <begin position="1"/>
        <end position="28"/>
    </location>
</feature>
<gene>
    <name evidence="6" type="ORF">GCM10022212_08440</name>
</gene>
<keyword evidence="6" id="KW-0378">Hydrolase</keyword>
<feature type="compositionally biased region" description="Polar residues" evidence="3">
    <location>
        <begin position="14"/>
        <end position="23"/>
    </location>
</feature>
<evidence type="ECO:0000259" key="5">
    <source>
        <dbReference type="Pfam" id="PF12551"/>
    </source>
</evidence>